<protein>
    <recommendedName>
        <fullName evidence="4">BED-type domain-containing protein</fullName>
    </recommendedName>
</protein>
<sequence>MSRFAEIEAEQQDLRQELEIMQRIRRLEREKKSLRGPQQFVDLTYDEEDDGKVKVEVPEEEGTDVGGNKSREATQNFAGDGEAFSADQDFNAVDEARLGDGSEHHRPALAAVRLRGGHIEGPRDRAGRSHHQNSTTRGANSFSVQRGPPAPPQQPQMHGLPPPMGLPPPATFGRRFNPIQQWHRDAPDHDSTYGTGNMSPPEERGPVAQHQMAAARPSFQQAGFPPDTRRNVIERGPPYGQAQPNQAAQSHQMYAPQGTQPERRGLMGQRLGMVDNRGPAQTHIPAPPTVALEGYAYDKHSVYQTLVGKPDGSGFWELRCYVCGANVTKNGGKAQKGKPQGGQFFSGVQGFQNHIRICHPGELGEDGKNLSPATIIERCKVRELSHEDINAMRSKHGGAYKIDKKVGASADPSSAVRKPHPWKKRTDPPDLVNGKHVPRKRRKAQAGVAPHIPQGLEAQSGSARITGRAKGKQRRVERPLEAVGDEDDVDEAQDNANGEVEHESEEEPRRRLTRGKKTGSETNKAAKASSPDPDDFLALVGMEGNPAGLEENSNTTRDEEWLPRLNDRVGMEEVSGEGSDSGAEEDHDED</sequence>
<dbReference type="Proteomes" id="UP001305779">
    <property type="component" value="Unassembled WGS sequence"/>
</dbReference>
<feature type="region of interest" description="Disordered" evidence="1">
    <location>
        <begin position="57"/>
        <end position="88"/>
    </location>
</feature>
<feature type="compositionally biased region" description="Basic and acidic residues" evidence="1">
    <location>
        <begin position="118"/>
        <end position="127"/>
    </location>
</feature>
<dbReference type="EMBL" id="JAXOVC010000007">
    <property type="protein sequence ID" value="KAK4499139.1"/>
    <property type="molecule type" value="Genomic_DNA"/>
</dbReference>
<feature type="compositionally biased region" description="Basic and acidic residues" evidence="1">
    <location>
        <begin position="182"/>
        <end position="191"/>
    </location>
</feature>
<feature type="compositionally biased region" description="Basic and acidic residues" evidence="1">
    <location>
        <begin position="556"/>
        <end position="571"/>
    </location>
</feature>
<feature type="compositionally biased region" description="Pro residues" evidence="1">
    <location>
        <begin position="148"/>
        <end position="170"/>
    </location>
</feature>
<keyword evidence="3" id="KW-1185">Reference proteome</keyword>
<proteinExistence type="predicted"/>
<evidence type="ECO:0000313" key="2">
    <source>
        <dbReference type="EMBL" id="KAK4499139.1"/>
    </source>
</evidence>
<comment type="caution">
    <text evidence="2">The sequence shown here is derived from an EMBL/GenBank/DDBJ whole genome shotgun (WGS) entry which is preliminary data.</text>
</comment>
<evidence type="ECO:0000256" key="1">
    <source>
        <dbReference type="SAM" id="MobiDB-lite"/>
    </source>
</evidence>
<name>A0ABR0ECP5_ZASCE</name>
<evidence type="ECO:0000313" key="3">
    <source>
        <dbReference type="Proteomes" id="UP001305779"/>
    </source>
</evidence>
<reference evidence="2 3" key="1">
    <citation type="journal article" date="2023" name="G3 (Bethesda)">
        <title>A chromosome-level genome assembly of Zasmidium syzygii isolated from banana leaves.</title>
        <authorList>
            <person name="van Westerhoven A.C."/>
            <person name="Mehrabi R."/>
            <person name="Talebi R."/>
            <person name="Steentjes M.B.F."/>
            <person name="Corcolon B."/>
            <person name="Chong P.A."/>
            <person name="Kema G.H.J."/>
            <person name="Seidl M.F."/>
        </authorList>
    </citation>
    <scope>NUCLEOTIDE SEQUENCE [LARGE SCALE GENOMIC DNA]</scope>
    <source>
        <strain evidence="2 3">P124</strain>
    </source>
</reference>
<evidence type="ECO:0008006" key="4">
    <source>
        <dbReference type="Google" id="ProtNLM"/>
    </source>
</evidence>
<organism evidence="2 3">
    <name type="scientific">Zasmidium cellare</name>
    <name type="common">Wine cellar mold</name>
    <name type="synonym">Racodium cellare</name>
    <dbReference type="NCBI Taxonomy" id="395010"/>
    <lineage>
        <taxon>Eukaryota</taxon>
        <taxon>Fungi</taxon>
        <taxon>Dikarya</taxon>
        <taxon>Ascomycota</taxon>
        <taxon>Pezizomycotina</taxon>
        <taxon>Dothideomycetes</taxon>
        <taxon>Dothideomycetidae</taxon>
        <taxon>Mycosphaerellales</taxon>
        <taxon>Mycosphaerellaceae</taxon>
        <taxon>Zasmidium</taxon>
    </lineage>
</organism>
<feature type="region of interest" description="Disordered" evidence="1">
    <location>
        <begin position="406"/>
        <end position="590"/>
    </location>
</feature>
<accession>A0ABR0ECP5</accession>
<gene>
    <name evidence="2" type="ORF">PRZ48_009651</name>
</gene>
<feature type="region of interest" description="Disordered" evidence="1">
    <location>
        <begin position="118"/>
        <end position="205"/>
    </location>
</feature>
<feature type="compositionally biased region" description="Acidic residues" evidence="1">
    <location>
        <begin position="483"/>
        <end position="493"/>
    </location>
</feature>
<feature type="compositionally biased region" description="Polar residues" evidence="1">
    <location>
        <begin position="132"/>
        <end position="144"/>
    </location>
</feature>